<dbReference type="PATRIC" id="fig|1423731.3.peg.650"/>
<sequence>MVEIVSNNKRKIYISAYFKGNVGDDLFVRTLVKNYPNEIFEIYIEKEFANSFVDLKNIHIIYKNIFNRILRFIRNKVSSNVFLGYPTHYKAIIEIGGSIFQQIEKNCELSKERKINMRLSKHYFIIGSNFGPYRNKKYYEAYTEFFSKIEGVVFRDKQSYELFKKLKNVSYAPDVVFNYPLNKKNIKTNSVSIVPVNLKYDRRSNFKSLDKYNSAYVGWLVNLIEYSLKKKLKVNLISFCNEEKDNEVISLILSKLKHSSIKHISVYDNDNIEKKIGIIASSKYLVSSRFHSMIIGWKCQINQIVVPYSDKTINVIKDLYPKQMSIKLTNLNSKEYEQIFRLANTMPISKLRKYELAAKKQFIYVDKLIN</sequence>
<dbReference type="RefSeq" id="WP_057742785.1">
    <property type="nucleotide sequence ID" value="NZ_AZEF01000011.1"/>
</dbReference>
<dbReference type="EMBL" id="AZEF01000011">
    <property type="protein sequence ID" value="KRL02599.1"/>
    <property type="molecule type" value="Genomic_DNA"/>
</dbReference>
<accession>A0A0R1M3J7</accession>
<evidence type="ECO:0000259" key="1">
    <source>
        <dbReference type="Pfam" id="PF04230"/>
    </source>
</evidence>
<organism evidence="2 3">
    <name type="scientific">Liquorilactobacillus capillatus DSM 19910</name>
    <dbReference type="NCBI Taxonomy" id="1423731"/>
    <lineage>
        <taxon>Bacteria</taxon>
        <taxon>Bacillati</taxon>
        <taxon>Bacillota</taxon>
        <taxon>Bacilli</taxon>
        <taxon>Lactobacillales</taxon>
        <taxon>Lactobacillaceae</taxon>
        <taxon>Liquorilactobacillus</taxon>
    </lineage>
</organism>
<protein>
    <recommendedName>
        <fullName evidence="1">Polysaccharide pyruvyl transferase domain-containing protein</fullName>
    </recommendedName>
</protein>
<dbReference type="Pfam" id="PF04230">
    <property type="entry name" value="PS_pyruv_trans"/>
    <property type="match status" value="1"/>
</dbReference>
<comment type="caution">
    <text evidence="2">The sequence shown here is derived from an EMBL/GenBank/DDBJ whole genome shotgun (WGS) entry which is preliminary data.</text>
</comment>
<evidence type="ECO:0000313" key="3">
    <source>
        <dbReference type="Proteomes" id="UP000051621"/>
    </source>
</evidence>
<evidence type="ECO:0000313" key="2">
    <source>
        <dbReference type="EMBL" id="KRL02599.1"/>
    </source>
</evidence>
<proteinExistence type="predicted"/>
<dbReference type="PANTHER" id="PTHR36836:SF1">
    <property type="entry name" value="COLANIC ACID BIOSYNTHESIS PROTEIN WCAK"/>
    <property type="match status" value="1"/>
</dbReference>
<dbReference type="Proteomes" id="UP000051621">
    <property type="component" value="Unassembled WGS sequence"/>
</dbReference>
<dbReference type="STRING" id="1423731.FC81_GL000636"/>
<reference evidence="2 3" key="1">
    <citation type="journal article" date="2015" name="Genome Announc.">
        <title>Expanding the biotechnology potential of lactobacilli through comparative genomics of 213 strains and associated genera.</title>
        <authorList>
            <person name="Sun Z."/>
            <person name="Harris H.M."/>
            <person name="McCann A."/>
            <person name="Guo C."/>
            <person name="Argimon S."/>
            <person name="Zhang W."/>
            <person name="Yang X."/>
            <person name="Jeffery I.B."/>
            <person name="Cooney J.C."/>
            <person name="Kagawa T.F."/>
            <person name="Liu W."/>
            <person name="Song Y."/>
            <person name="Salvetti E."/>
            <person name="Wrobel A."/>
            <person name="Rasinkangas P."/>
            <person name="Parkhill J."/>
            <person name="Rea M.C."/>
            <person name="O'Sullivan O."/>
            <person name="Ritari J."/>
            <person name="Douillard F.P."/>
            <person name="Paul Ross R."/>
            <person name="Yang R."/>
            <person name="Briner A.E."/>
            <person name="Felis G.E."/>
            <person name="de Vos W.M."/>
            <person name="Barrangou R."/>
            <person name="Klaenhammer T.R."/>
            <person name="Caufield P.W."/>
            <person name="Cui Y."/>
            <person name="Zhang H."/>
            <person name="O'Toole P.W."/>
        </authorList>
    </citation>
    <scope>NUCLEOTIDE SEQUENCE [LARGE SCALE GENOMIC DNA]</scope>
    <source>
        <strain evidence="2 3">DSM 19910</strain>
    </source>
</reference>
<gene>
    <name evidence="2" type="ORF">FC81_GL000636</name>
</gene>
<keyword evidence="3" id="KW-1185">Reference proteome</keyword>
<dbReference type="PANTHER" id="PTHR36836">
    <property type="entry name" value="COLANIC ACID BIOSYNTHESIS PROTEIN WCAK"/>
    <property type="match status" value="1"/>
</dbReference>
<name>A0A0R1M3J7_9LACO</name>
<feature type="domain" description="Polysaccharide pyruvyl transferase" evidence="1">
    <location>
        <begin position="21"/>
        <end position="309"/>
    </location>
</feature>
<dbReference type="AlphaFoldDB" id="A0A0R1M3J7"/>
<dbReference type="InterPro" id="IPR007345">
    <property type="entry name" value="Polysacch_pyruvyl_Trfase"/>
</dbReference>